<evidence type="ECO:0000313" key="10">
    <source>
        <dbReference type="Proteomes" id="UP000275401"/>
    </source>
</evidence>
<name>A0A3M8W787_9ACTN</name>
<dbReference type="Gene3D" id="3.90.1720.10">
    <property type="entry name" value="endopeptidase domain like (from Nostoc punctiforme)"/>
    <property type="match status" value="1"/>
</dbReference>
<comment type="similarity">
    <text evidence="1">Belongs to the peptidase C40 family.</text>
</comment>
<gene>
    <name evidence="9" type="ORF">EEJ42_16570</name>
</gene>
<keyword evidence="2" id="KW-0645">Protease</keyword>
<organism evidence="9 10">
    <name type="scientific">Streptomyces botrytidirepellens</name>
    <dbReference type="NCBI Taxonomy" id="2486417"/>
    <lineage>
        <taxon>Bacteria</taxon>
        <taxon>Bacillati</taxon>
        <taxon>Actinomycetota</taxon>
        <taxon>Actinomycetes</taxon>
        <taxon>Kitasatosporales</taxon>
        <taxon>Streptomycetaceae</taxon>
        <taxon>Streptomyces</taxon>
    </lineage>
</organism>
<evidence type="ECO:0000256" key="7">
    <source>
        <dbReference type="SAM" id="SignalP"/>
    </source>
</evidence>
<dbReference type="RefSeq" id="WP_123100696.1">
    <property type="nucleotide sequence ID" value="NZ_RIBZ01000221.1"/>
</dbReference>
<dbReference type="InterPro" id="IPR000064">
    <property type="entry name" value="NLP_P60_dom"/>
</dbReference>
<dbReference type="EMBL" id="RIBZ01000221">
    <property type="protein sequence ID" value="RNG25972.1"/>
    <property type="molecule type" value="Genomic_DNA"/>
</dbReference>
<evidence type="ECO:0000256" key="6">
    <source>
        <dbReference type="SAM" id="MobiDB-lite"/>
    </source>
</evidence>
<dbReference type="PANTHER" id="PTHR47359:SF3">
    <property type="entry name" value="NLP_P60 DOMAIN-CONTAINING PROTEIN-RELATED"/>
    <property type="match status" value="1"/>
</dbReference>
<keyword evidence="4" id="KW-0788">Thiol protease</keyword>
<dbReference type="GO" id="GO:0006508">
    <property type="term" value="P:proteolysis"/>
    <property type="evidence" value="ECO:0007669"/>
    <property type="project" value="UniProtKB-KW"/>
</dbReference>
<feature type="chain" id="PRO_5018066349" description="NlpC/P60 domain-containing protein" evidence="7">
    <location>
        <begin position="34"/>
        <end position="362"/>
    </location>
</feature>
<keyword evidence="3" id="KW-0378">Hydrolase</keyword>
<evidence type="ECO:0000256" key="5">
    <source>
        <dbReference type="SAM" id="Coils"/>
    </source>
</evidence>
<comment type="caution">
    <text evidence="9">The sequence shown here is derived from an EMBL/GenBank/DDBJ whole genome shotgun (WGS) entry which is preliminary data.</text>
</comment>
<dbReference type="Proteomes" id="UP000275401">
    <property type="component" value="Unassembled WGS sequence"/>
</dbReference>
<evidence type="ECO:0000256" key="3">
    <source>
        <dbReference type="ARBA" id="ARBA00022801"/>
    </source>
</evidence>
<evidence type="ECO:0000313" key="9">
    <source>
        <dbReference type="EMBL" id="RNG25972.1"/>
    </source>
</evidence>
<feature type="coiled-coil region" evidence="5">
    <location>
        <begin position="57"/>
        <end position="105"/>
    </location>
</feature>
<reference evidence="9 10" key="1">
    <citation type="submission" date="2018-11" db="EMBL/GenBank/DDBJ databases">
        <title>The Potential of Streptomyces as Biocontrol Agents against the Tomato grey mould, Botrytis cinerea (Gray mold) Frontiers in Microbiology.</title>
        <authorList>
            <person name="Li D."/>
        </authorList>
    </citation>
    <scope>NUCLEOTIDE SEQUENCE [LARGE SCALE GENOMIC DNA]</scope>
    <source>
        <strain evidence="9 10">NEAU-LD23</strain>
    </source>
</reference>
<dbReference type="Pfam" id="PF00877">
    <property type="entry name" value="NLPC_P60"/>
    <property type="match status" value="1"/>
</dbReference>
<dbReference type="InterPro" id="IPR051794">
    <property type="entry name" value="PG_Endopeptidase_C40"/>
</dbReference>
<dbReference type="InterPro" id="IPR038765">
    <property type="entry name" value="Papain-like_cys_pep_sf"/>
</dbReference>
<evidence type="ECO:0000256" key="4">
    <source>
        <dbReference type="ARBA" id="ARBA00022807"/>
    </source>
</evidence>
<evidence type="ECO:0000256" key="2">
    <source>
        <dbReference type="ARBA" id="ARBA00022670"/>
    </source>
</evidence>
<proteinExistence type="inferred from homology"/>
<dbReference type="SUPFAM" id="SSF54001">
    <property type="entry name" value="Cysteine proteinases"/>
    <property type="match status" value="1"/>
</dbReference>
<keyword evidence="10" id="KW-1185">Reference proteome</keyword>
<keyword evidence="5" id="KW-0175">Coiled coil</keyword>
<feature type="signal peptide" evidence="7">
    <location>
        <begin position="1"/>
        <end position="33"/>
    </location>
</feature>
<feature type="region of interest" description="Disordered" evidence="6">
    <location>
        <begin position="220"/>
        <end position="241"/>
    </location>
</feature>
<dbReference type="GO" id="GO:0008234">
    <property type="term" value="F:cysteine-type peptidase activity"/>
    <property type="evidence" value="ECO:0007669"/>
    <property type="project" value="UniProtKB-KW"/>
</dbReference>
<dbReference type="AlphaFoldDB" id="A0A3M8W787"/>
<feature type="domain" description="NlpC/P60" evidence="8">
    <location>
        <begin position="245"/>
        <end position="362"/>
    </location>
</feature>
<evidence type="ECO:0000259" key="8">
    <source>
        <dbReference type="PROSITE" id="PS51935"/>
    </source>
</evidence>
<dbReference type="PANTHER" id="PTHR47359">
    <property type="entry name" value="PEPTIDOGLYCAN DL-ENDOPEPTIDASE CWLO"/>
    <property type="match status" value="1"/>
</dbReference>
<dbReference type="PROSITE" id="PS51935">
    <property type="entry name" value="NLPC_P60"/>
    <property type="match status" value="1"/>
</dbReference>
<keyword evidence="7" id="KW-0732">Signal</keyword>
<protein>
    <recommendedName>
        <fullName evidence="8">NlpC/P60 domain-containing protein</fullName>
    </recommendedName>
</protein>
<sequence length="362" mass="38606">MASSRRVSKPRPVRATVVWTAASAAAATGAVLAAPAGAEPHDTPADRPADRTAADRIDRLYEQAERATERYNAAGTRAHRLRRETDRLRDRAARAQERVNRMRVALGAIAGGQYRTGGFDPGLALLLSSDPAHYLDRAVMLDRITSRQAGQLRVLARAQRTLRQQRAEAADRLLKLERSRLAVARHKREVQRKLATARRLLGALRPGEWEAYARASRAGDGHGAHAVPGATPGGSYATPALPPSSPRAAAAFGAARAAVGLPYAWGQAGPTAFDCSGLTQWAYRRAGVAIPRTSQAQAHTGQSVPLSQARPGDLVVYRSDAGHVAMYAGGGRVIHAPHPGAAVRYDPVGMMPIFSITRVSTA</sequence>
<accession>A0A3M8W787</accession>
<dbReference type="Gene3D" id="6.10.250.3150">
    <property type="match status" value="1"/>
</dbReference>
<evidence type="ECO:0000256" key="1">
    <source>
        <dbReference type="ARBA" id="ARBA00007074"/>
    </source>
</evidence>